<comment type="caution">
    <text evidence="1">The sequence shown here is derived from an EMBL/GenBank/DDBJ whole genome shotgun (WGS) entry which is preliminary data.</text>
</comment>
<keyword evidence="2" id="KW-1185">Reference proteome</keyword>
<dbReference type="Proteomes" id="UP000822688">
    <property type="component" value="Chromosome 12"/>
</dbReference>
<proteinExistence type="predicted"/>
<evidence type="ECO:0000313" key="1">
    <source>
        <dbReference type="EMBL" id="KAG0555434.1"/>
    </source>
</evidence>
<name>A0A8T0GAP8_CERPU</name>
<organism evidence="1 2">
    <name type="scientific">Ceratodon purpureus</name>
    <name type="common">Fire moss</name>
    <name type="synonym">Dicranum purpureum</name>
    <dbReference type="NCBI Taxonomy" id="3225"/>
    <lineage>
        <taxon>Eukaryota</taxon>
        <taxon>Viridiplantae</taxon>
        <taxon>Streptophyta</taxon>
        <taxon>Embryophyta</taxon>
        <taxon>Bryophyta</taxon>
        <taxon>Bryophytina</taxon>
        <taxon>Bryopsida</taxon>
        <taxon>Dicranidae</taxon>
        <taxon>Pseudoditrichales</taxon>
        <taxon>Ditrichaceae</taxon>
        <taxon>Ceratodon</taxon>
    </lineage>
</organism>
<protein>
    <submittedName>
        <fullName evidence="1">Uncharacterized protein</fullName>
    </submittedName>
</protein>
<dbReference type="AlphaFoldDB" id="A0A8T0GAP8"/>
<dbReference type="EMBL" id="CM026433">
    <property type="protein sequence ID" value="KAG0555434.1"/>
    <property type="molecule type" value="Genomic_DNA"/>
</dbReference>
<evidence type="ECO:0000313" key="2">
    <source>
        <dbReference type="Proteomes" id="UP000822688"/>
    </source>
</evidence>
<gene>
    <name evidence="1" type="ORF">KC19_12G168800</name>
</gene>
<accession>A0A8T0GAP8</accession>
<sequence length="118" mass="12833">MNHDPSTLESRGVDRRVTCSLLDFFGTGSWPLGMEAVECRAVCTVHCALCSSPGISSSCSSFSVPRTPQTSLLTSLYCTVHTMLNFSTSANQFLFSVSSGVDLCSCAFWNLMYTNHDL</sequence>
<reference evidence="1" key="1">
    <citation type="submission" date="2020-06" db="EMBL/GenBank/DDBJ databases">
        <title>WGS assembly of Ceratodon purpureus strain R40.</title>
        <authorList>
            <person name="Carey S.B."/>
            <person name="Jenkins J."/>
            <person name="Shu S."/>
            <person name="Lovell J.T."/>
            <person name="Sreedasyam A."/>
            <person name="Maumus F."/>
            <person name="Tiley G.P."/>
            <person name="Fernandez-Pozo N."/>
            <person name="Barry K."/>
            <person name="Chen C."/>
            <person name="Wang M."/>
            <person name="Lipzen A."/>
            <person name="Daum C."/>
            <person name="Saski C.A."/>
            <person name="Payton A.C."/>
            <person name="Mcbreen J.C."/>
            <person name="Conrad R.E."/>
            <person name="Kollar L.M."/>
            <person name="Olsson S."/>
            <person name="Huttunen S."/>
            <person name="Landis J.B."/>
            <person name="Wickett N.J."/>
            <person name="Johnson M.G."/>
            <person name="Rensing S.A."/>
            <person name="Grimwood J."/>
            <person name="Schmutz J."/>
            <person name="Mcdaniel S.F."/>
        </authorList>
    </citation>
    <scope>NUCLEOTIDE SEQUENCE</scope>
    <source>
        <strain evidence="1">R40</strain>
    </source>
</reference>